<feature type="domain" description="YqaJ viral recombinase" evidence="1">
    <location>
        <begin position="13"/>
        <end position="144"/>
    </location>
</feature>
<evidence type="ECO:0000313" key="3">
    <source>
        <dbReference type="Proteomes" id="UP000002020"/>
    </source>
</evidence>
<dbReference type="Gene3D" id="3.90.320.10">
    <property type="match status" value="1"/>
</dbReference>
<accession>B3R086</accession>
<dbReference type="InterPro" id="IPR011604">
    <property type="entry name" value="PDDEXK-like_dom_sf"/>
</dbReference>
<dbReference type="EMBL" id="CU469464">
    <property type="protein sequence ID" value="CAP18250.1"/>
    <property type="molecule type" value="Genomic_DNA"/>
</dbReference>
<dbReference type="InterPro" id="IPR017482">
    <property type="entry name" value="Lambda-type_endonuclease"/>
</dbReference>
<dbReference type="InterPro" id="IPR051703">
    <property type="entry name" value="NF-kappa-B_Signaling_Reg"/>
</dbReference>
<dbReference type="SUPFAM" id="SSF52980">
    <property type="entry name" value="Restriction endonuclease-like"/>
    <property type="match status" value="1"/>
</dbReference>
<keyword evidence="3" id="KW-1185">Reference proteome</keyword>
<evidence type="ECO:0000313" key="2">
    <source>
        <dbReference type="EMBL" id="CAP18250.1"/>
    </source>
</evidence>
<dbReference type="Proteomes" id="UP000002020">
    <property type="component" value="Chromosome"/>
</dbReference>
<dbReference type="KEGG" id="pml:ATP_00063"/>
<dbReference type="Pfam" id="PF09588">
    <property type="entry name" value="YqaJ"/>
    <property type="match status" value="1"/>
</dbReference>
<dbReference type="InterPro" id="IPR011335">
    <property type="entry name" value="Restrct_endonuc-II-like"/>
</dbReference>
<dbReference type="AlphaFoldDB" id="B3R086"/>
<name>B3R086_PHYMT</name>
<dbReference type="PANTHER" id="PTHR46609">
    <property type="entry name" value="EXONUCLEASE, PHAGE-TYPE/RECB, C-TERMINAL DOMAIN-CONTAINING PROTEIN"/>
    <property type="match status" value="1"/>
</dbReference>
<dbReference type="NCBIfam" id="TIGR03033">
    <property type="entry name" value="phage_rel_nuc"/>
    <property type="match status" value="1"/>
</dbReference>
<dbReference type="eggNOG" id="COG5377">
    <property type="taxonomic scope" value="Bacteria"/>
</dbReference>
<evidence type="ECO:0000259" key="1">
    <source>
        <dbReference type="Pfam" id="PF09588"/>
    </source>
</evidence>
<gene>
    <name evidence="2" type="ordered locus">ATP_00063</name>
</gene>
<dbReference type="HOGENOM" id="CLU_1209247_0_0_14"/>
<organism evidence="3">
    <name type="scientific">Phytoplasma mali (strain AT)</name>
    <dbReference type="NCBI Taxonomy" id="482235"/>
    <lineage>
        <taxon>Bacteria</taxon>
        <taxon>Bacillati</taxon>
        <taxon>Mycoplasmatota</taxon>
        <taxon>Mollicutes</taxon>
        <taxon>Acholeplasmatales</taxon>
        <taxon>Acholeplasmataceae</taxon>
        <taxon>Candidatus Phytoplasma</taxon>
        <taxon>16SrX (Apple proliferation group)</taxon>
    </lineage>
</organism>
<dbReference type="InterPro" id="IPR019080">
    <property type="entry name" value="YqaJ_viral_recombinase"/>
</dbReference>
<proteinExistence type="predicted"/>
<sequence length="194" mass="23384">MKTEIKLKQDSKEWHEHRKNYINASEVASLMGLNPFESKEELIKKKIFEIKFKTNEAIEHGKKTEKKANLFFSLKMRKNYVPTVFINDIFSASLDGYHNESNSLLEIKCPFNKESKSWEGFFKKDIIPIYYWVQIQCQIFCSECDKAYFLVYFNDNEYKFTEVIRDDKFIQKMIFESKLYKVEIDRILIEFKQK</sequence>
<dbReference type="STRING" id="37692.ATP_00063"/>
<dbReference type="PANTHER" id="PTHR46609:SF6">
    <property type="entry name" value="EXONUCLEASE, PHAGE-TYPE_RECB, C-TERMINAL DOMAIN-CONTAINING PROTEIN-RELATED"/>
    <property type="match status" value="1"/>
</dbReference>
<reference evidence="2 3" key="1">
    <citation type="journal article" date="2008" name="BMC Genomics">
        <title>The linear chromosome of the plant-pathogenic mycoplasma 'Candidatus Phytoplasma mali'.</title>
        <authorList>
            <person name="Kube M."/>
            <person name="Schneider B."/>
            <person name="Kuhl H."/>
            <person name="Dandekar T."/>
            <person name="Heitmann K."/>
            <person name="Migdoll A.M."/>
            <person name="Reinhardt R."/>
            <person name="Seemueller E."/>
        </authorList>
    </citation>
    <scope>NUCLEOTIDE SEQUENCE [LARGE SCALE GENOMIC DNA]</scope>
    <source>
        <strain evidence="2 3">AT</strain>
    </source>
</reference>
<protein>
    <recommendedName>
        <fullName evidence="1">YqaJ viral recombinase domain-containing protein</fullName>
    </recommendedName>
</protein>